<organism evidence="1 2">
    <name type="scientific">Paramagnetospirillum magneticum (strain ATCC 700264 / AMB-1)</name>
    <name type="common">Magnetospirillum magneticum</name>
    <dbReference type="NCBI Taxonomy" id="342108"/>
    <lineage>
        <taxon>Bacteria</taxon>
        <taxon>Pseudomonadati</taxon>
        <taxon>Pseudomonadota</taxon>
        <taxon>Alphaproteobacteria</taxon>
        <taxon>Rhodospirillales</taxon>
        <taxon>Magnetospirillaceae</taxon>
        <taxon>Paramagnetospirillum</taxon>
    </lineage>
</organism>
<dbReference type="InterPro" id="IPR024345">
    <property type="entry name" value="DNA_matur_Phage_T7-like"/>
</dbReference>
<dbReference type="RefSeq" id="WP_011386399.1">
    <property type="nucleotide sequence ID" value="NC_007626.1"/>
</dbReference>
<protein>
    <submittedName>
        <fullName evidence="1">Uncharacterized protein</fullName>
    </submittedName>
</protein>
<evidence type="ECO:0000313" key="2">
    <source>
        <dbReference type="Proteomes" id="UP000007058"/>
    </source>
</evidence>
<keyword evidence="2" id="KW-1185">Reference proteome</keyword>
<dbReference type="AlphaFoldDB" id="Q2VZX3"/>
<dbReference type="KEGG" id="mag:amb4048"/>
<dbReference type="Proteomes" id="UP000007058">
    <property type="component" value="Chromosome"/>
</dbReference>
<dbReference type="EMBL" id="AP007255">
    <property type="protein sequence ID" value="BAE52852.1"/>
    <property type="molecule type" value="Genomic_DNA"/>
</dbReference>
<gene>
    <name evidence="1" type="ordered locus">amb4048</name>
</gene>
<dbReference type="HOGENOM" id="CLU_2465361_0_0_5"/>
<dbReference type="STRING" id="342108.amb4048"/>
<sequence length="88" mass="9560">MTNASHRASQAQLWALWQAVAKTLLDQLNTAQPGEVKASLINVARAFLADNGIVVGGAHDPRQTRDGLSQLLDNVPDFDEGWSVLNQH</sequence>
<dbReference type="OrthoDB" id="9815010at2"/>
<name>Q2VZX3_PARM1</name>
<reference evidence="1 2" key="1">
    <citation type="journal article" date="2005" name="DNA Res.">
        <title>Complete genome sequence of the facultative anaerobic magnetotactic bacterium Magnetospirillum sp. strain AMB-1.</title>
        <authorList>
            <person name="Matsunaga T."/>
            <person name="Okamura Y."/>
            <person name="Fukuda Y."/>
            <person name="Wahyudi A.T."/>
            <person name="Murase Y."/>
            <person name="Takeyama H."/>
        </authorList>
    </citation>
    <scope>NUCLEOTIDE SEQUENCE [LARGE SCALE GENOMIC DNA]</scope>
    <source>
        <strain evidence="2">ATCC 700264 / AMB-1</strain>
    </source>
</reference>
<proteinExistence type="predicted"/>
<dbReference type="Pfam" id="PF11123">
    <property type="entry name" value="DNA_Packaging_2"/>
    <property type="match status" value="1"/>
</dbReference>
<accession>Q2VZX3</accession>
<evidence type="ECO:0000313" key="1">
    <source>
        <dbReference type="EMBL" id="BAE52852.1"/>
    </source>
</evidence>